<comment type="caution">
    <text evidence="7">The sequence shown here is derived from an EMBL/GenBank/DDBJ whole genome shotgun (WGS) entry which is preliminary data.</text>
</comment>
<dbReference type="Pfam" id="PF02518">
    <property type="entry name" value="HATPase_c"/>
    <property type="match status" value="1"/>
</dbReference>
<dbReference type="AlphaFoldDB" id="A0A7W7ZM64"/>
<feature type="transmembrane region" description="Helical" evidence="5">
    <location>
        <begin position="12"/>
        <end position="34"/>
    </location>
</feature>
<dbReference type="Gene3D" id="3.30.565.10">
    <property type="entry name" value="Histidine kinase-like ATPase, C-terminal domain"/>
    <property type="match status" value="1"/>
</dbReference>
<dbReference type="PROSITE" id="PS50109">
    <property type="entry name" value="HIS_KIN"/>
    <property type="match status" value="1"/>
</dbReference>
<dbReference type="RefSeq" id="WP_184253016.1">
    <property type="nucleotide sequence ID" value="NZ_JACHIO010000003.1"/>
</dbReference>
<dbReference type="InterPro" id="IPR011712">
    <property type="entry name" value="Sig_transdc_His_kin_sub3_dim/P"/>
</dbReference>
<dbReference type="EMBL" id="JACHIO010000003">
    <property type="protein sequence ID" value="MBB5062505.1"/>
    <property type="molecule type" value="Genomic_DNA"/>
</dbReference>
<dbReference type="GO" id="GO:0016020">
    <property type="term" value="C:membrane"/>
    <property type="evidence" value="ECO:0007669"/>
    <property type="project" value="InterPro"/>
</dbReference>
<dbReference type="InterPro" id="IPR036890">
    <property type="entry name" value="HATPase_C_sf"/>
</dbReference>
<evidence type="ECO:0000313" key="8">
    <source>
        <dbReference type="Proteomes" id="UP000584867"/>
    </source>
</evidence>
<dbReference type="Proteomes" id="UP000584867">
    <property type="component" value="Unassembled WGS sequence"/>
</dbReference>
<dbReference type="InterPro" id="IPR013783">
    <property type="entry name" value="Ig-like_fold"/>
</dbReference>
<dbReference type="Gene3D" id="1.20.5.1930">
    <property type="match status" value="1"/>
</dbReference>
<dbReference type="SUPFAM" id="SSF55874">
    <property type="entry name" value="ATPase domain of HSP90 chaperone/DNA topoisomerase II/histidine kinase"/>
    <property type="match status" value="1"/>
</dbReference>
<dbReference type="InterPro" id="IPR003594">
    <property type="entry name" value="HATPase_dom"/>
</dbReference>
<dbReference type="InterPro" id="IPR050482">
    <property type="entry name" value="Sensor_HK_TwoCompSys"/>
</dbReference>
<protein>
    <submittedName>
        <fullName evidence="7">Signal transduction histidine kinase/ligand-binding sensor domain-containing protein</fullName>
    </submittedName>
</protein>
<keyword evidence="2 7" id="KW-0418">Kinase</keyword>
<keyword evidence="5" id="KW-0472">Membrane</keyword>
<keyword evidence="5" id="KW-0812">Transmembrane</keyword>
<dbReference type="Gene3D" id="2.60.40.10">
    <property type="entry name" value="Immunoglobulins"/>
    <property type="match status" value="1"/>
</dbReference>
<evidence type="ECO:0000313" key="7">
    <source>
        <dbReference type="EMBL" id="MBB5062505.1"/>
    </source>
</evidence>
<evidence type="ECO:0000256" key="1">
    <source>
        <dbReference type="ARBA" id="ARBA00022679"/>
    </source>
</evidence>
<accession>A0A7W7ZM64</accession>
<dbReference type="PANTHER" id="PTHR24421">
    <property type="entry name" value="NITRATE/NITRITE SENSOR PROTEIN NARX-RELATED"/>
    <property type="match status" value="1"/>
</dbReference>
<dbReference type="GO" id="GO:0046983">
    <property type="term" value="F:protein dimerization activity"/>
    <property type="evidence" value="ECO:0007669"/>
    <property type="project" value="InterPro"/>
</dbReference>
<organism evidence="7 8">
    <name type="scientific">Granulicella mallensis</name>
    <dbReference type="NCBI Taxonomy" id="940614"/>
    <lineage>
        <taxon>Bacteria</taxon>
        <taxon>Pseudomonadati</taxon>
        <taxon>Acidobacteriota</taxon>
        <taxon>Terriglobia</taxon>
        <taxon>Terriglobales</taxon>
        <taxon>Acidobacteriaceae</taxon>
        <taxon>Granulicella</taxon>
    </lineage>
</organism>
<feature type="compositionally biased region" description="Polar residues" evidence="4">
    <location>
        <begin position="51"/>
        <end position="70"/>
    </location>
</feature>
<dbReference type="PANTHER" id="PTHR24421:SF62">
    <property type="entry name" value="SENSORY TRANSDUCTION HISTIDINE KINASE"/>
    <property type="match status" value="1"/>
</dbReference>
<dbReference type="SUPFAM" id="SSF63829">
    <property type="entry name" value="Calcium-dependent phosphotriesterase"/>
    <property type="match status" value="2"/>
</dbReference>
<proteinExistence type="predicted"/>
<gene>
    <name evidence="7" type="ORF">HDF15_000835</name>
</gene>
<evidence type="ECO:0000256" key="4">
    <source>
        <dbReference type="SAM" id="MobiDB-lite"/>
    </source>
</evidence>
<reference evidence="7 8" key="1">
    <citation type="submission" date="2020-08" db="EMBL/GenBank/DDBJ databases">
        <title>Genomic Encyclopedia of Type Strains, Phase IV (KMG-V): Genome sequencing to study the core and pangenomes of soil and plant-associated prokaryotes.</title>
        <authorList>
            <person name="Whitman W."/>
        </authorList>
    </citation>
    <scope>NUCLEOTIDE SEQUENCE [LARGE SCALE GENOMIC DNA]</scope>
    <source>
        <strain evidence="7 8">X5P3</strain>
    </source>
</reference>
<keyword evidence="1" id="KW-0808">Transferase</keyword>
<dbReference type="InterPro" id="IPR011123">
    <property type="entry name" value="Y_Y_Y"/>
</dbReference>
<evidence type="ECO:0000256" key="3">
    <source>
        <dbReference type="ARBA" id="ARBA00023012"/>
    </source>
</evidence>
<keyword evidence="3" id="KW-0902">Two-component regulatory system</keyword>
<evidence type="ECO:0000259" key="6">
    <source>
        <dbReference type="PROSITE" id="PS50109"/>
    </source>
</evidence>
<feature type="transmembrane region" description="Helical" evidence="5">
    <location>
        <begin position="792"/>
        <end position="810"/>
    </location>
</feature>
<evidence type="ECO:0000256" key="5">
    <source>
        <dbReference type="SAM" id="Phobius"/>
    </source>
</evidence>
<keyword evidence="5" id="KW-1133">Transmembrane helix</keyword>
<dbReference type="Pfam" id="PF07730">
    <property type="entry name" value="HisKA_3"/>
    <property type="match status" value="1"/>
</dbReference>
<dbReference type="InterPro" id="IPR015943">
    <property type="entry name" value="WD40/YVTN_repeat-like_dom_sf"/>
</dbReference>
<feature type="region of interest" description="Disordered" evidence="4">
    <location>
        <begin position="50"/>
        <end position="70"/>
    </location>
</feature>
<feature type="domain" description="Histidine kinase" evidence="6">
    <location>
        <begin position="947"/>
        <end position="1037"/>
    </location>
</feature>
<dbReference type="Pfam" id="PF07495">
    <property type="entry name" value="Y_Y_Y"/>
    <property type="match status" value="1"/>
</dbReference>
<dbReference type="GO" id="GO:0000155">
    <property type="term" value="F:phosphorelay sensor kinase activity"/>
    <property type="evidence" value="ECO:0007669"/>
    <property type="project" value="InterPro"/>
</dbReference>
<dbReference type="CDD" id="cd16917">
    <property type="entry name" value="HATPase_UhpB-NarQ-NarX-like"/>
    <property type="match status" value="1"/>
</dbReference>
<dbReference type="InterPro" id="IPR005467">
    <property type="entry name" value="His_kinase_dom"/>
</dbReference>
<dbReference type="SMART" id="SM00387">
    <property type="entry name" value="HATPase_c"/>
    <property type="match status" value="1"/>
</dbReference>
<dbReference type="Gene3D" id="2.130.10.10">
    <property type="entry name" value="YVTN repeat-like/Quinoprotein amine dehydrogenase"/>
    <property type="match status" value="2"/>
</dbReference>
<name>A0A7W7ZM64_9BACT</name>
<evidence type="ECO:0000256" key="2">
    <source>
        <dbReference type="ARBA" id="ARBA00022777"/>
    </source>
</evidence>
<sequence>MSLGVLVRQNPLIDLLAAVSCVAALACFVAPVAFANGARDGLSRAIPASVQDENASDSASTPTARTSNQAVMQESWTVQQGAPEYIQSMAQTADGFLWLGGPGGLFRFDGTRFERFHASSGDQLLSTNVISIFAPTTGGLWVGYEFGGFSFVNSGRVRNYSRDDGAATGTVNGFAEDPKGIVWAGTANGVWEFDHSKWRRLGSEWNGPRIFTRLAFDREGTMWVLTGYDKHKLLYLLPGDNRFEATDDDVTAYGFTLDADHRVITRRMETQHRSSAQKEPNHTLLTYPLFRKDSAQLVDRTNSVWIIASAELPLMRVSTPDDIKAALAKAAPANAETYEVHPFGAESLVDREGNIWFSDDHGIHRFFYIPFVKQRLGSAPGPFAIAAGDVGEVWVATWGGKIPNTYRVVDGKTDALNSVGLGDWTLAYWAPDRTVWFGGKGGLWHLVNGKMVYVALPKERLGDGVYLQAMTTDGSGGLWVSFSRLGLYRLVRGVWTIPDVHSGFPTPDVISEFSDSLGRVWFGYSRGQLASLEREKVKVFHPSDGIRVGTITAIYGRGSQIWIGGEFGLQQFDEGKFHTIAAVNGDWLLGISGIVETADGDLWLNGLSGIIHIRRAEILEALKDPSYRVKGERIGNREGLPGFAPQIRPLPSAIQGSDGRLWFSVDGGLVSLDPKQLRTPPAAPPITIQSVSADDKNYEPDHQLTFPAHTSSVRIEYAAISLSDPDAVRFRVRLQETDANWHEVSTASPVMYRNLPAGHYHFAAAASDINGKWSDELAIVDFSILPAWYQTIWFRAIVVVASLLVLWIVYQFRLQQLERQFQMALDVRVDERTRIARDLHDTLLQSFSALLLRFQAVSNLLPREPDVAKTRMESAIEQASDAIIEGRDALQELRSVELSTIDLGEAVSNFGNELLSGPPREHPPQFRVQIEGTPCILNPIVRDEAYRITAEALRNAIRHSEAEHIEVEIHYDQSQLRIRIRDDGKGIDQSVLNGHISPGHWGLHGMRERATLVAGIIEVWSELGSGSEVELRIPATSAYAKPRVSRWSVLRRGDRNLQNE</sequence>